<evidence type="ECO:0000313" key="1">
    <source>
        <dbReference type="EMBL" id="KAK7316244.1"/>
    </source>
</evidence>
<keyword evidence="2" id="KW-1185">Reference proteome</keyword>
<reference evidence="1 2" key="1">
    <citation type="submission" date="2024-01" db="EMBL/GenBank/DDBJ databases">
        <title>The genomes of 5 underutilized Papilionoideae crops provide insights into root nodulation and disease resistanc.</title>
        <authorList>
            <person name="Jiang F."/>
        </authorList>
    </citation>
    <scope>NUCLEOTIDE SEQUENCE [LARGE SCALE GENOMIC DNA]</scope>
    <source>
        <strain evidence="1">LVBAO_FW01</strain>
        <tissue evidence="1">Leaves</tissue>
    </source>
</reference>
<evidence type="ECO:0000313" key="2">
    <source>
        <dbReference type="Proteomes" id="UP001367508"/>
    </source>
</evidence>
<accession>A0AAN9KFT1</accession>
<name>A0AAN9KFT1_CANGL</name>
<comment type="caution">
    <text evidence="1">The sequence shown here is derived from an EMBL/GenBank/DDBJ whole genome shotgun (WGS) entry which is preliminary data.</text>
</comment>
<proteinExistence type="predicted"/>
<protein>
    <submittedName>
        <fullName evidence="1">Uncharacterized protein</fullName>
    </submittedName>
</protein>
<dbReference type="EMBL" id="JAYMYQ010000008">
    <property type="protein sequence ID" value="KAK7316244.1"/>
    <property type="molecule type" value="Genomic_DNA"/>
</dbReference>
<sequence>MRASQSEHRYAESAWQYTMHAADRHVSQTRDQLLAPPPLLLVPPSFNMLLKSCWSSRFGMVRPMLAAALPFGIVKEMLESLFSVMVTQLRAMCHLGSI</sequence>
<dbReference type="AlphaFoldDB" id="A0AAN9KFT1"/>
<dbReference type="Proteomes" id="UP001367508">
    <property type="component" value="Unassembled WGS sequence"/>
</dbReference>
<organism evidence="1 2">
    <name type="scientific">Canavalia gladiata</name>
    <name type="common">Sword bean</name>
    <name type="synonym">Dolichos gladiatus</name>
    <dbReference type="NCBI Taxonomy" id="3824"/>
    <lineage>
        <taxon>Eukaryota</taxon>
        <taxon>Viridiplantae</taxon>
        <taxon>Streptophyta</taxon>
        <taxon>Embryophyta</taxon>
        <taxon>Tracheophyta</taxon>
        <taxon>Spermatophyta</taxon>
        <taxon>Magnoliopsida</taxon>
        <taxon>eudicotyledons</taxon>
        <taxon>Gunneridae</taxon>
        <taxon>Pentapetalae</taxon>
        <taxon>rosids</taxon>
        <taxon>fabids</taxon>
        <taxon>Fabales</taxon>
        <taxon>Fabaceae</taxon>
        <taxon>Papilionoideae</taxon>
        <taxon>50 kb inversion clade</taxon>
        <taxon>NPAAA clade</taxon>
        <taxon>indigoferoid/millettioid clade</taxon>
        <taxon>Phaseoleae</taxon>
        <taxon>Canavalia</taxon>
    </lineage>
</organism>
<gene>
    <name evidence="1" type="ORF">VNO77_35123</name>
</gene>